<dbReference type="PIRSF" id="PIRSF006157">
    <property type="entry name" value="Doxgns_DODA"/>
    <property type="match status" value="1"/>
</dbReference>
<feature type="domain" description="Extradiol ring-cleavage dioxygenase class III enzyme subunit B" evidence="6">
    <location>
        <begin position="28"/>
        <end position="233"/>
    </location>
</feature>
<dbReference type="GO" id="GO:0008198">
    <property type="term" value="F:ferrous iron binding"/>
    <property type="evidence" value="ECO:0007669"/>
    <property type="project" value="InterPro"/>
</dbReference>
<protein>
    <submittedName>
        <fullName evidence="7">Dioxygenase</fullName>
    </submittedName>
</protein>
<dbReference type="EMBL" id="BLJN01000001">
    <property type="protein sequence ID" value="GFE78537.1"/>
    <property type="molecule type" value="Genomic_DNA"/>
</dbReference>
<evidence type="ECO:0000256" key="2">
    <source>
        <dbReference type="ARBA" id="ARBA00007581"/>
    </source>
</evidence>
<dbReference type="AlphaFoldDB" id="A0A829Y5Q4"/>
<dbReference type="SUPFAM" id="SSF53213">
    <property type="entry name" value="LigB-like"/>
    <property type="match status" value="1"/>
</dbReference>
<evidence type="ECO:0000256" key="1">
    <source>
        <dbReference type="ARBA" id="ARBA00001947"/>
    </source>
</evidence>
<evidence type="ECO:0000256" key="4">
    <source>
        <dbReference type="ARBA" id="ARBA00022833"/>
    </source>
</evidence>
<dbReference type="RefSeq" id="WP_202624500.1">
    <property type="nucleotide sequence ID" value="NZ_BLJN01000001.1"/>
</dbReference>
<organism evidence="7 8">
    <name type="scientific">Steroidobacter agaridevorans</name>
    <dbReference type="NCBI Taxonomy" id="2695856"/>
    <lineage>
        <taxon>Bacteria</taxon>
        <taxon>Pseudomonadati</taxon>
        <taxon>Pseudomonadota</taxon>
        <taxon>Gammaproteobacteria</taxon>
        <taxon>Steroidobacterales</taxon>
        <taxon>Steroidobacteraceae</taxon>
        <taxon>Steroidobacter</taxon>
    </lineage>
</organism>
<name>A0A829Y5Q4_9GAMM</name>
<dbReference type="InterPro" id="IPR004183">
    <property type="entry name" value="Xdiol_dOase_suB"/>
</dbReference>
<proteinExistence type="inferred from homology"/>
<accession>A0A829Y5Q4</accession>
<keyword evidence="5" id="KW-0560">Oxidoreductase</keyword>
<dbReference type="Gene3D" id="3.40.830.10">
    <property type="entry name" value="LigB-like"/>
    <property type="match status" value="1"/>
</dbReference>
<dbReference type="PANTHER" id="PTHR30096:SF0">
    <property type="entry name" value="4,5-DOPA DIOXYGENASE EXTRADIOL-LIKE PROTEIN"/>
    <property type="match status" value="1"/>
</dbReference>
<comment type="caution">
    <text evidence="7">The sequence shown here is derived from an EMBL/GenBank/DDBJ whole genome shotgun (WGS) entry which is preliminary data.</text>
</comment>
<dbReference type="CDD" id="cd07363">
    <property type="entry name" value="45_DOPA_Dioxygenase"/>
    <property type="match status" value="1"/>
</dbReference>
<sequence length="261" mass="28736">MSASQRLPVIFFGHGNPMNALADNVYTRGWRQVCESFPKPRAVLCVSAHWYVPYTAVTGMQSPRTIHDFGGFPRELFEFEYPAPGSPDIAAEVRGLLGPAVRLDDAWGLDHGSWSVLCHCYPEADVPVIQLSIDETLTAQEHYLLGGSLAPLRERGILIVGSGNLVHNLHAYGWGRRAVEPYDWAVRFEQQARAWMLAGDHQPLINYEKLGKDATLSAPTPDHYLPLLYVLGAQLPGDQVSFPIEGVDGGSISMLSVQINS</sequence>
<dbReference type="NCBIfam" id="NF007914">
    <property type="entry name" value="PRK10628.1"/>
    <property type="match status" value="1"/>
</dbReference>
<comment type="similarity">
    <text evidence="2">Belongs to the DODA-type extradiol aromatic ring-opening dioxygenase family.</text>
</comment>
<dbReference type="Pfam" id="PF02900">
    <property type="entry name" value="LigB"/>
    <property type="match status" value="1"/>
</dbReference>
<reference evidence="8" key="1">
    <citation type="submission" date="2020-01" db="EMBL/GenBank/DDBJ databases">
        <title>'Steroidobacter agaridevorans' sp. nov., agar-degrading bacteria isolated from rhizosphere soils.</title>
        <authorList>
            <person name="Ikenaga M."/>
            <person name="Kataoka M."/>
            <person name="Murouchi A."/>
            <person name="Katsuragi S."/>
            <person name="Sakai M."/>
        </authorList>
    </citation>
    <scope>NUCLEOTIDE SEQUENCE [LARGE SCALE GENOMIC DNA]</scope>
    <source>
        <strain evidence="8">YU21-B</strain>
    </source>
</reference>
<gene>
    <name evidence="7" type="ORF">GCM10011487_05370</name>
</gene>
<evidence type="ECO:0000259" key="6">
    <source>
        <dbReference type="Pfam" id="PF02900"/>
    </source>
</evidence>
<dbReference type="GO" id="GO:0016702">
    <property type="term" value="F:oxidoreductase activity, acting on single donors with incorporation of molecular oxygen, incorporation of two atoms of oxygen"/>
    <property type="evidence" value="ECO:0007669"/>
    <property type="project" value="UniProtKB-ARBA"/>
</dbReference>
<evidence type="ECO:0000256" key="5">
    <source>
        <dbReference type="ARBA" id="ARBA00023002"/>
    </source>
</evidence>
<keyword evidence="8" id="KW-1185">Reference proteome</keyword>
<keyword evidence="7" id="KW-0223">Dioxygenase</keyword>
<evidence type="ECO:0000313" key="8">
    <source>
        <dbReference type="Proteomes" id="UP000445000"/>
    </source>
</evidence>
<dbReference type="GO" id="GO:0008270">
    <property type="term" value="F:zinc ion binding"/>
    <property type="evidence" value="ECO:0007669"/>
    <property type="project" value="InterPro"/>
</dbReference>
<dbReference type="PANTHER" id="PTHR30096">
    <property type="entry name" value="4,5-DOPA DIOXYGENASE EXTRADIOL-LIKE PROTEIN"/>
    <property type="match status" value="1"/>
</dbReference>
<evidence type="ECO:0000256" key="3">
    <source>
        <dbReference type="ARBA" id="ARBA00022723"/>
    </source>
</evidence>
<comment type="cofactor">
    <cofactor evidence="1">
        <name>Zn(2+)</name>
        <dbReference type="ChEBI" id="CHEBI:29105"/>
    </cofactor>
</comment>
<keyword evidence="4" id="KW-0862">Zinc</keyword>
<evidence type="ECO:0000313" key="7">
    <source>
        <dbReference type="EMBL" id="GFE78537.1"/>
    </source>
</evidence>
<dbReference type="Proteomes" id="UP000445000">
    <property type="component" value="Unassembled WGS sequence"/>
</dbReference>
<keyword evidence="3" id="KW-0479">Metal-binding</keyword>
<dbReference type="InterPro" id="IPR014436">
    <property type="entry name" value="Extradiol_dOase_DODA"/>
</dbReference>